<comment type="caution">
    <text evidence="7">The sequence shown here is derived from an EMBL/GenBank/DDBJ whole genome shotgun (WGS) entry which is preliminary data.</text>
</comment>
<keyword evidence="5" id="KW-0067">ATP-binding</keyword>
<dbReference type="PROSITE" id="PS00584">
    <property type="entry name" value="PFKB_KINASES_2"/>
    <property type="match status" value="1"/>
</dbReference>
<dbReference type="PANTHER" id="PTHR43085:SF1">
    <property type="entry name" value="PSEUDOURIDINE KINASE-RELATED"/>
    <property type="match status" value="1"/>
</dbReference>
<dbReference type="Pfam" id="PF00294">
    <property type="entry name" value="PfkB"/>
    <property type="match status" value="1"/>
</dbReference>
<gene>
    <name evidence="7" type="ORF">Cba03nite_13460</name>
</gene>
<dbReference type="Proteomes" id="UP000601223">
    <property type="component" value="Unassembled WGS sequence"/>
</dbReference>
<name>A0A8J3J8A7_9ACTN</name>
<evidence type="ECO:0000313" key="8">
    <source>
        <dbReference type="Proteomes" id="UP000601223"/>
    </source>
</evidence>
<feature type="domain" description="Carbohydrate kinase PfkB" evidence="6">
    <location>
        <begin position="25"/>
        <end position="297"/>
    </location>
</feature>
<evidence type="ECO:0000259" key="6">
    <source>
        <dbReference type="Pfam" id="PF00294"/>
    </source>
</evidence>
<dbReference type="InterPro" id="IPR050306">
    <property type="entry name" value="PfkB_Carbo_kinase"/>
</dbReference>
<dbReference type="GO" id="GO:0005524">
    <property type="term" value="F:ATP binding"/>
    <property type="evidence" value="ECO:0007669"/>
    <property type="project" value="UniProtKB-KW"/>
</dbReference>
<keyword evidence="4" id="KW-0418">Kinase</keyword>
<evidence type="ECO:0000256" key="1">
    <source>
        <dbReference type="ARBA" id="ARBA00010688"/>
    </source>
</evidence>
<dbReference type="SUPFAM" id="SSF53613">
    <property type="entry name" value="Ribokinase-like"/>
    <property type="match status" value="1"/>
</dbReference>
<organism evidence="7 8">
    <name type="scientific">Catellatospora bangladeshensis</name>
    <dbReference type="NCBI Taxonomy" id="310355"/>
    <lineage>
        <taxon>Bacteria</taxon>
        <taxon>Bacillati</taxon>
        <taxon>Actinomycetota</taxon>
        <taxon>Actinomycetes</taxon>
        <taxon>Micromonosporales</taxon>
        <taxon>Micromonosporaceae</taxon>
        <taxon>Catellatospora</taxon>
    </lineage>
</organism>
<proteinExistence type="inferred from homology"/>
<dbReference type="AlphaFoldDB" id="A0A8J3J8A7"/>
<dbReference type="InterPro" id="IPR011611">
    <property type="entry name" value="PfkB_dom"/>
</dbReference>
<dbReference type="EMBL" id="BONF01000008">
    <property type="protein sequence ID" value="GIF79997.1"/>
    <property type="molecule type" value="Genomic_DNA"/>
</dbReference>
<accession>A0A8J3J8A7</accession>
<dbReference type="Gene3D" id="3.40.1190.20">
    <property type="match status" value="1"/>
</dbReference>
<reference evidence="7 8" key="1">
    <citation type="submission" date="2021-01" db="EMBL/GenBank/DDBJ databases">
        <title>Whole genome shotgun sequence of Catellatospora bangladeshensis NBRC 107357.</title>
        <authorList>
            <person name="Komaki H."/>
            <person name="Tamura T."/>
        </authorList>
    </citation>
    <scope>NUCLEOTIDE SEQUENCE [LARGE SCALE GENOMIC DNA]</scope>
    <source>
        <strain evidence="7 8">NBRC 107357</strain>
    </source>
</reference>
<evidence type="ECO:0000256" key="2">
    <source>
        <dbReference type="ARBA" id="ARBA00022679"/>
    </source>
</evidence>
<keyword evidence="2" id="KW-0808">Transferase</keyword>
<dbReference type="GO" id="GO:0016301">
    <property type="term" value="F:kinase activity"/>
    <property type="evidence" value="ECO:0007669"/>
    <property type="project" value="UniProtKB-KW"/>
</dbReference>
<protein>
    <submittedName>
        <fullName evidence="7">Fructokinase</fullName>
    </submittedName>
</protein>
<comment type="similarity">
    <text evidence="1">Belongs to the carbohydrate kinase PfkB family.</text>
</comment>
<sequence length="309" mass="32747">MRVIVVAGENVVDLVPAGEGLLRAALGGGPANTAIAAARLGAPVAMAARLGRDSFGTAFRNRLTSSGVDTRYLVDTAQPSALALATVGADGEALYDFWLAGAADFGWRERELPDLPDGSTIHIGSLAAFLPPGADTLERWALRHRDRCTIAFDPNVRGVALARPDSLVRLERLVELSHLVRASEGDLAHAYPHVPPMETARRWLKAGPRLLVLTHGDAGATAMTADTEVNVAAPAISMIDTIGAGDTAMGALLAWLHDAGRLRDQLSRELAPETLRLMLRHLCDAAALTCTRPGADPPTLDELRAFQLV</sequence>
<dbReference type="InterPro" id="IPR002173">
    <property type="entry name" value="Carboh/pur_kinase_PfkB_CS"/>
</dbReference>
<keyword evidence="3" id="KW-0547">Nucleotide-binding</keyword>
<evidence type="ECO:0000256" key="5">
    <source>
        <dbReference type="ARBA" id="ARBA00022840"/>
    </source>
</evidence>
<evidence type="ECO:0000313" key="7">
    <source>
        <dbReference type="EMBL" id="GIF79997.1"/>
    </source>
</evidence>
<dbReference type="CDD" id="cd01167">
    <property type="entry name" value="bac_FRK"/>
    <property type="match status" value="1"/>
</dbReference>
<evidence type="ECO:0000256" key="4">
    <source>
        <dbReference type="ARBA" id="ARBA00022777"/>
    </source>
</evidence>
<dbReference type="PANTHER" id="PTHR43085">
    <property type="entry name" value="HEXOKINASE FAMILY MEMBER"/>
    <property type="match status" value="1"/>
</dbReference>
<keyword evidence="8" id="KW-1185">Reference proteome</keyword>
<evidence type="ECO:0000256" key="3">
    <source>
        <dbReference type="ARBA" id="ARBA00022741"/>
    </source>
</evidence>
<dbReference type="InterPro" id="IPR029056">
    <property type="entry name" value="Ribokinase-like"/>
</dbReference>